<evidence type="ECO:0000256" key="4">
    <source>
        <dbReference type="PROSITE-ProRule" id="PRU00175"/>
    </source>
</evidence>
<dbReference type="SMART" id="SM00184">
    <property type="entry name" value="RING"/>
    <property type="match status" value="1"/>
</dbReference>
<accession>A0A8R7U6N9</accession>
<dbReference type="FunFam" id="3.30.40.10:FF:000914">
    <property type="entry name" value="RWD domain-containing protein"/>
    <property type="match status" value="1"/>
</dbReference>
<dbReference type="Gene3D" id="3.30.40.10">
    <property type="entry name" value="Zinc/RING finger domain, C3HC4 (zinc finger)"/>
    <property type="match status" value="1"/>
</dbReference>
<reference evidence="6" key="2">
    <citation type="submission" date="2018-03" db="EMBL/GenBank/DDBJ databases">
        <title>The Triticum urartu genome reveals the dynamic nature of wheat genome evolution.</title>
        <authorList>
            <person name="Ling H."/>
            <person name="Ma B."/>
            <person name="Shi X."/>
            <person name="Liu H."/>
            <person name="Dong L."/>
            <person name="Sun H."/>
            <person name="Cao Y."/>
            <person name="Gao Q."/>
            <person name="Zheng S."/>
            <person name="Li Y."/>
            <person name="Yu Y."/>
            <person name="Du H."/>
            <person name="Qi M."/>
            <person name="Li Y."/>
            <person name="Yu H."/>
            <person name="Cui Y."/>
            <person name="Wang N."/>
            <person name="Chen C."/>
            <person name="Wu H."/>
            <person name="Zhao Y."/>
            <person name="Zhang J."/>
            <person name="Li Y."/>
            <person name="Zhou W."/>
            <person name="Zhang B."/>
            <person name="Hu W."/>
            <person name="Eijk M."/>
            <person name="Tang J."/>
            <person name="Witsenboer H."/>
            <person name="Zhao S."/>
            <person name="Li Z."/>
            <person name="Zhang A."/>
            <person name="Wang D."/>
            <person name="Liang C."/>
        </authorList>
    </citation>
    <scope>NUCLEOTIDE SEQUENCE [LARGE SCALE GENOMIC DNA]</scope>
    <source>
        <strain evidence="6">cv. G1812</strain>
    </source>
</reference>
<dbReference type="InterPro" id="IPR039133">
    <property type="entry name" value="RNF25"/>
</dbReference>
<evidence type="ECO:0000256" key="1">
    <source>
        <dbReference type="ARBA" id="ARBA00022723"/>
    </source>
</evidence>
<dbReference type="PANTHER" id="PTHR13198">
    <property type="entry name" value="RING FINGER PROTEIN 25"/>
    <property type="match status" value="1"/>
</dbReference>
<evidence type="ECO:0000256" key="2">
    <source>
        <dbReference type="ARBA" id="ARBA00022771"/>
    </source>
</evidence>
<evidence type="ECO:0000259" key="5">
    <source>
        <dbReference type="PROSITE" id="PS50089"/>
    </source>
</evidence>
<evidence type="ECO:0000256" key="3">
    <source>
        <dbReference type="ARBA" id="ARBA00022833"/>
    </source>
</evidence>
<dbReference type="GO" id="GO:0008270">
    <property type="term" value="F:zinc ion binding"/>
    <property type="evidence" value="ECO:0007669"/>
    <property type="project" value="UniProtKB-KW"/>
</dbReference>
<name>A0A8R7U6N9_TRIUA</name>
<organism evidence="6 7">
    <name type="scientific">Triticum urartu</name>
    <name type="common">Red wild einkorn</name>
    <name type="synonym">Crithodium urartu</name>
    <dbReference type="NCBI Taxonomy" id="4572"/>
    <lineage>
        <taxon>Eukaryota</taxon>
        <taxon>Viridiplantae</taxon>
        <taxon>Streptophyta</taxon>
        <taxon>Embryophyta</taxon>
        <taxon>Tracheophyta</taxon>
        <taxon>Spermatophyta</taxon>
        <taxon>Magnoliopsida</taxon>
        <taxon>Liliopsida</taxon>
        <taxon>Poales</taxon>
        <taxon>Poaceae</taxon>
        <taxon>BOP clade</taxon>
        <taxon>Pooideae</taxon>
        <taxon>Triticodae</taxon>
        <taxon>Triticeae</taxon>
        <taxon>Triticinae</taxon>
        <taxon>Triticum</taxon>
    </lineage>
</organism>
<dbReference type="InterPro" id="IPR027370">
    <property type="entry name" value="Znf-RING_euk"/>
</dbReference>
<dbReference type="Proteomes" id="UP000015106">
    <property type="component" value="Chromosome 4"/>
</dbReference>
<dbReference type="SUPFAM" id="SSF57850">
    <property type="entry name" value="RING/U-box"/>
    <property type="match status" value="1"/>
</dbReference>
<dbReference type="GO" id="GO:0061630">
    <property type="term" value="F:ubiquitin protein ligase activity"/>
    <property type="evidence" value="ECO:0007669"/>
    <property type="project" value="InterPro"/>
</dbReference>
<evidence type="ECO:0000313" key="7">
    <source>
        <dbReference type="Proteomes" id="UP000015106"/>
    </source>
</evidence>
<evidence type="ECO:0000313" key="6">
    <source>
        <dbReference type="EnsemblPlants" id="TuG1812G0400002020.01.T03"/>
    </source>
</evidence>
<dbReference type="AlphaFoldDB" id="A0A8R7U6N9"/>
<feature type="domain" description="RING-type" evidence="5">
    <location>
        <begin position="8"/>
        <end position="91"/>
    </location>
</feature>
<dbReference type="Pfam" id="PF13445">
    <property type="entry name" value="zf-RING_UBOX"/>
    <property type="match status" value="1"/>
</dbReference>
<keyword evidence="3" id="KW-0862">Zinc</keyword>
<keyword evidence="2 4" id="KW-0863">Zinc-finger</keyword>
<dbReference type="PANTHER" id="PTHR13198:SF4">
    <property type="entry name" value="E3 UBIQUITIN-PROTEIN LIGASE RNF25"/>
    <property type="match status" value="1"/>
</dbReference>
<dbReference type="GO" id="GO:0016567">
    <property type="term" value="P:protein ubiquitination"/>
    <property type="evidence" value="ECO:0007669"/>
    <property type="project" value="TreeGrafter"/>
</dbReference>
<reference evidence="6" key="3">
    <citation type="submission" date="2022-06" db="UniProtKB">
        <authorList>
            <consortium name="EnsemblPlants"/>
        </authorList>
    </citation>
    <scope>IDENTIFICATION</scope>
</reference>
<dbReference type="InterPro" id="IPR001841">
    <property type="entry name" value="Znf_RING"/>
</dbReference>
<reference evidence="7" key="1">
    <citation type="journal article" date="2013" name="Nature">
        <title>Draft genome of the wheat A-genome progenitor Triticum urartu.</title>
        <authorList>
            <person name="Ling H.Q."/>
            <person name="Zhao S."/>
            <person name="Liu D."/>
            <person name="Wang J."/>
            <person name="Sun H."/>
            <person name="Zhang C."/>
            <person name="Fan H."/>
            <person name="Li D."/>
            <person name="Dong L."/>
            <person name="Tao Y."/>
            <person name="Gao C."/>
            <person name="Wu H."/>
            <person name="Li Y."/>
            <person name="Cui Y."/>
            <person name="Guo X."/>
            <person name="Zheng S."/>
            <person name="Wang B."/>
            <person name="Yu K."/>
            <person name="Liang Q."/>
            <person name="Yang W."/>
            <person name="Lou X."/>
            <person name="Chen J."/>
            <person name="Feng M."/>
            <person name="Jian J."/>
            <person name="Zhang X."/>
            <person name="Luo G."/>
            <person name="Jiang Y."/>
            <person name="Liu J."/>
            <person name="Wang Z."/>
            <person name="Sha Y."/>
            <person name="Zhang B."/>
            <person name="Wu H."/>
            <person name="Tang D."/>
            <person name="Shen Q."/>
            <person name="Xue P."/>
            <person name="Zou S."/>
            <person name="Wang X."/>
            <person name="Liu X."/>
            <person name="Wang F."/>
            <person name="Yang Y."/>
            <person name="An X."/>
            <person name="Dong Z."/>
            <person name="Zhang K."/>
            <person name="Zhang X."/>
            <person name="Luo M.C."/>
            <person name="Dvorak J."/>
            <person name="Tong Y."/>
            <person name="Wang J."/>
            <person name="Yang H."/>
            <person name="Li Z."/>
            <person name="Wang D."/>
            <person name="Zhang A."/>
            <person name="Wang J."/>
        </authorList>
    </citation>
    <scope>NUCLEOTIDE SEQUENCE</scope>
    <source>
        <strain evidence="7">cv. G1812</strain>
    </source>
</reference>
<dbReference type="GO" id="GO:0005634">
    <property type="term" value="C:nucleus"/>
    <property type="evidence" value="ECO:0007669"/>
    <property type="project" value="TreeGrafter"/>
</dbReference>
<dbReference type="Gramene" id="TuG1812G0400002020.01.T03">
    <property type="protein sequence ID" value="TuG1812G0400002020.01.T03"/>
    <property type="gene ID" value="TuG1812G0400002020.01"/>
</dbReference>
<sequence length="154" mass="17424">MNHPAGDCPLCLYPLVSENNHDSALPFMKLMSCYHCFHSDCIMRWWGWLQHDDANSKKIDATVSTGEGLRLSNSDKLYNANHHKGFCPVCRKVFDEKDIEHVRDLLDANTSQLMVCGGYDSNTSEPSKHFQALSVSYLEIKSLALHHICIVALE</sequence>
<dbReference type="PROSITE" id="PS50089">
    <property type="entry name" value="ZF_RING_2"/>
    <property type="match status" value="1"/>
</dbReference>
<keyword evidence="7" id="KW-1185">Reference proteome</keyword>
<dbReference type="InterPro" id="IPR013083">
    <property type="entry name" value="Znf_RING/FYVE/PHD"/>
</dbReference>
<proteinExistence type="predicted"/>
<keyword evidence="1" id="KW-0479">Metal-binding</keyword>
<dbReference type="EnsemblPlants" id="TuG1812G0400002020.01.T03">
    <property type="protein sequence ID" value="TuG1812G0400002020.01.T03"/>
    <property type="gene ID" value="TuG1812G0400002020.01"/>
</dbReference>
<protein>
    <recommendedName>
        <fullName evidence="5">RING-type domain-containing protein</fullName>
    </recommendedName>
</protein>